<feature type="domain" description="Fibronectin type-III" evidence="1">
    <location>
        <begin position="48"/>
        <end position="145"/>
    </location>
</feature>
<dbReference type="PANTHER" id="PTHR47135:SF1">
    <property type="entry name" value="FIBRONECTIN TYPE III DOMAIN-CONTAINING PROTEIN 7"/>
    <property type="match status" value="1"/>
</dbReference>
<dbReference type="Gene3D" id="2.60.40.10">
    <property type="entry name" value="Immunoglobulins"/>
    <property type="match status" value="3"/>
</dbReference>
<dbReference type="PANTHER" id="PTHR47135">
    <property type="entry name" value="FIBRONECTIN TYPE III DOMAIN-CONTAINING PROTEIN 7"/>
    <property type="match status" value="1"/>
</dbReference>
<sequence>MNIRRLTKWLIGAYALSLAVFQPGDLLPENTPFNTVIDAEAATSTQPGKVPLKSVKAVSYNKIRISWKKTTGATHYRIYYKTPGGKWKLIKTVASDVTSYTHTSSKKYPIKCGQKYTYTVKAYNSKSKQTGSYNKKGLTVRTLPTAVSLRNVKRNSNNTVTVSWKKAYGGNYYRVYRKTPGSSWKLIGKVKSSSLSYTDKNPVKGKQNIYTVKMYNSTTKTAGKYDTAGIAVSVPKTSASASVKKPGKPVLTSISASGSDKVTIKWKKASNATNYRIYYKESGGKWKQIASVKSSATSYTHTSSGKYPIKAGKKYVYTVRAYNSNTKKLGNYDTKGLTVTIPKPAAEPRWIFEDGENGPLTVRNRKVYTNVTIATAAGGYLIAAPDEGINWERDLVHWYDWKCNDTDTVQIGSWDSWEGDLDGVMPGRDSMLYWGYYYKRTEADRSLSFYDWFHKYFDQEWHWALDDPYAEESIKRLNVNDGEVFSGILLSEEEALGHYRKDNYPSVTLSDLTTPPVKDAQLVILYDDGTVVPYEKGIIVSYDVYGGTGQWADFFPDKEGHGVGRPIWGVLEEG</sequence>
<comment type="caution">
    <text evidence="2">The sequence shown here is derived from an EMBL/GenBank/DDBJ whole genome shotgun (WGS) entry which is preliminary data.</text>
</comment>
<reference evidence="2" key="1">
    <citation type="submission" date="2020-10" db="EMBL/GenBank/DDBJ databases">
        <authorList>
            <person name="Gilroy R."/>
        </authorList>
    </citation>
    <scope>NUCLEOTIDE SEQUENCE</scope>
    <source>
        <strain evidence="2">CHK190-19873</strain>
    </source>
</reference>
<dbReference type="SMART" id="SM00060">
    <property type="entry name" value="FN3"/>
    <property type="match status" value="3"/>
</dbReference>
<gene>
    <name evidence="2" type="ORF">IAB44_09185</name>
</gene>
<reference evidence="2" key="2">
    <citation type="journal article" date="2021" name="PeerJ">
        <title>Extensive microbial diversity within the chicken gut microbiome revealed by metagenomics and culture.</title>
        <authorList>
            <person name="Gilroy R."/>
            <person name="Ravi A."/>
            <person name="Getino M."/>
            <person name="Pursley I."/>
            <person name="Horton D.L."/>
            <person name="Alikhan N.F."/>
            <person name="Baker D."/>
            <person name="Gharbi K."/>
            <person name="Hall N."/>
            <person name="Watson M."/>
            <person name="Adriaenssens E.M."/>
            <person name="Foster-Nyarko E."/>
            <person name="Jarju S."/>
            <person name="Secka A."/>
            <person name="Antonio M."/>
            <person name="Oren A."/>
            <person name="Chaudhuri R.R."/>
            <person name="La Ragione R."/>
            <person name="Hildebrand F."/>
            <person name="Pallen M.J."/>
        </authorList>
    </citation>
    <scope>NUCLEOTIDE SEQUENCE</scope>
    <source>
        <strain evidence="2">CHK190-19873</strain>
    </source>
</reference>
<protein>
    <recommendedName>
        <fullName evidence="1">Fibronectin type-III domain-containing protein</fullName>
    </recommendedName>
</protein>
<feature type="domain" description="Fibronectin type-III" evidence="1">
    <location>
        <begin position="245"/>
        <end position="344"/>
    </location>
</feature>
<evidence type="ECO:0000313" key="2">
    <source>
        <dbReference type="EMBL" id="HIS31701.1"/>
    </source>
</evidence>
<dbReference type="Pfam" id="PF00041">
    <property type="entry name" value="fn3"/>
    <property type="match status" value="1"/>
</dbReference>
<dbReference type="PROSITE" id="PS50853">
    <property type="entry name" value="FN3"/>
    <property type="match status" value="2"/>
</dbReference>
<name>A0A9D1EU51_9FIRM</name>
<evidence type="ECO:0000313" key="3">
    <source>
        <dbReference type="Proteomes" id="UP000823935"/>
    </source>
</evidence>
<proteinExistence type="predicted"/>
<dbReference type="CDD" id="cd00063">
    <property type="entry name" value="FN3"/>
    <property type="match status" value="3"/>
</dbReference>
<organism evidence="2 3">
    <name type="scientific">Candidatus Limivivens intestinipullorum</name>
    <dbReference type="NCBI Taxonomy" id="2840858"/>
    <lineage>
        <taxon>Bacteria</taxon>
        <taxon>Bacillati</taxon>
        <taxon>Bacillota</taxon>
        <taxon>Clostridia</taxon>
        <taxon>Lachnospirales</taxon>
        <taxon>Lachnospiraceae</taxon>
        <taxon>Lachnospiraceae incertae sedis</taxon>
        <taxon>Candidatus Limivivens</taxon>
    </lineage>
</organism>
<dbReference type="InterPro" id="IPR013783">
    <property type="entry name" value="Ig-like_fold"/>
</dbReference>
<dbReference type="AlphaFoldDB" id="A0A9D1EU51"/>
<dbReference type="Proteomes" id="UP000823935">
    <property type="component" value="Unassembled WGS sequence"/>
</dbReference>
<dbReference type="InterPro" id="IPR003961">
    <property type="entry name" value="FN3_dom"/>
</dbReference>
<dbReference type="SUPFAM" id="SSF49265">
    <property type="entry name" value="Fibronectin type III"/>
    <property type="match status" value="2"/>
</dbReference>
<dbReference type="EMBL" id="DVIQ01000052">
    <property type="protein sequence ID" value="HIS31701.1"/>
    <property type="molecule type" value="Genomic_DNA"/>
</dbReference>
<evidence type="ECO:0000259" key="1">
    <source>
        <dbReference type="PROSITE" id="PS50853"/>
    </source>
</evidence>
<accession>A0A9D1EU51</accession>
<dbReference type="InterPro" id="IPR036116">
    <property type="entry name" value="FN3_sf"/>
</dbReference>